<comment type="similarity">
    <text evidence="1 2">Belongs to the Iojap/RsfS family.</text>
</comment>
<dbReference type="EMBL" id="CAADEX010000122">
    <property type="protein sequence ID" value="VFJ63220.1"/>
    <property type="molecule type" value="Genomic_DNA"/>
</dbReference>
<dbReference type="GO" id="GO:0005737">
    <property type="term" value="C:cytoplasm"/>
    <property type="evidence" value="ECO:0007669"/>
    <property type="project" value="UniProtKB-SubCell"/>
</dbReference>
<evidence type="ECO:0000256" key="2">
    <source>
        <dbReference type="HAMAP-Rule" id="MF_01477"/>
    </source>
</evidence>
<name>A0A450T959_9GAMM</name>
<keyword evidence="2" id="KW-0810">Translation regulation</keyword>
<dbReference type="GO" id="GO:0043023">
    <property type="term" value="F:ribosomal large subunit binding"/>
    <property type="evidence" value="ECO:0007669"/>
    <property type="project" value="TreeGrafter"/>
</dbReference>
<dbReference type="GO" id="GO:0090071">
    <property type="term" value="P:negative regulation of ribosome biogenesis"/>
    <property type="evidence" value="ECO:0007669"/>
    <property type="project" value="UniProtKB-UniRule"/>
</dbReference>
<keyword evidence="2" id="KW-0678">Repressor</keyword>
<dbReference type="Pfam" id="PF02410">
    <property type="entry name" value="RsfS"/>
    <property type="match status" value="1"/>
</dbReference>
<dbReference type="InterPro" id="IPR043519">
    <property type="entry name" value="NT_sf"/>
</dbReference>
<dbReference type="NCBIfam" id="TIGR00090">
    <property type="entry name" value="rsfS_iojap_ybeB"/>
    <property type="match status" value="1"/>
</dbReference>
<accession>A0A450T959</accession>
<dbReference type="GO" id="GO:0042256">
    <property type="term" value="P:cytosolic ribosome assembly"/>
    <property type="evidence" value="ECO:0007669"/>
    <property type="project" value="UniProtKB-UniRule"/>
</dbReference>
<dbReference type="Gene3D" id="3.30.460.10">
    <property type="entry name" value="Beta Polymerase, domain 2"/>
    <property type="match status" value="1"/>
</dbReference>
<comment type="subcellular location">
    <subcellularLocation>
        <location evidence="2">Cytoplasm</location>
    </subcellularLocation>
</comment>
<dbReference type="GO" id="GO:0017148">
    <property type="term" value="P:negative regulation of translation"/>
    <property type="evidence" value="ECO:0007669"/>
    <property type="project" value="UniProtKB-UniRule"/>
</dbReference>
<dbReference type="PANTHER" id="PTHR21043">
    <property type="entry name" value="IOJAP SUPERFAMILY ORTHOLOG"/>
    <property type="match status" value="1"/>
</dbReference>
<evidence type="ECO:0000256" key="1">
    <source>
        <dbReference type="ARBA" id="ARBA00010574"/>
    </source>
</evidence>
<comment type="function">
    <text evidence="2">Functions as a ribosomal silencing factor. Interacts with ribosomal protein uL14 (rplN), blocking formation of intersubunit bridge B8. Prevents association of the 30S and 50S ribosomal subunits and the formation of functional ribosomes, thus repressing translation.</text>
</comment>
<dbReference type="SUPFAM" id="SSF81301">
    <property type="entry name" value="Nucleotidyltransferase"/>
    <property type="match status" value="1"/>
</dbReference>
<comment type="subunit">
    <text evidence="2">Interacts with ribosomal protein uL14 (rplN).</text>
</comment>
<dbReference type="InterPro" id="IPR004394">
    <property type="entry name" value="Iojap/RsfS/C7orf30"/>
</dbReference>
<proteinExistence type="inferred from homology"/>
<sequence length="128" mass="14409">MSNCMYELSENLVRHVVSDLEEVKAENVTVLDVRERSSITDFMVIATGRSKRHTRALADNVALANKRAGNPPLGIEGEQQGEWILVDLCDVVVHVMLSEARELYQLEKLWYDPRTAPRQAVMLGVCPT</sequence>
<dbReference type="PANTHER" id="PTHR21043:SF0">
    <property type="entry name" value="MITOCHONDRIAL ASSEMBLY OF RIBOSOMAL LARGE SUBUNIT PROTEIN 1"/>
    <property type="match status" value="1"/>
</dbReference>
<evidence type="ECO:0000313" key="4">
    <source>
        <dbReference type="EMBL" id="VFJ64325.1"/>
    </source>
</evidence>
<dbReference type="HAMAP" id="MF_01477">
    <property type="entry name" value="Iojap_RsfS"/>
    <property type="match status" value="1"/>
</dbReference>
<evidence type="ECO:0000313" key="3">
    <source>
        <dbReference type="EMBL" id="VFJ63220.1"/>
    </source>
</evidence>
<keyword evidence="2" id="KW-0963">Cytoplasm</keyword>
<dbReference type="EMBL" id="CAADEY010000116">
    <property type="protein sequence ID" value="VFJ64325.1"/>
    <property type="molecule type" value="Genomic_DNA"/>
</dbReference>
<gene>
    <name evidence="2" type="primary">rsfS</name>
    <name evidence="3" type="ORF">BECKDK2373B_GA0170837_11224</name>
    <name evidence="4" type="ORF">BECKDK2373C_GA0170839_111611</name>
</gene>
<dbReference type="AlphaFoldDB" id="A0A450T959"/>
<organism evidence="3">
    <name type="scientific">Candidatus Kentrum sp. DK</name>
    <dbReference type="NCBI Taxonomy" id="2126562"/>
    <lineage>
        <taxon>Bacteria</taxon>
        <taxon>Pseudomonadati</taxon>
        <taxon>Pseudomonadota</taxon>
        <taxon>Gammaproteobacteria</taxon>
        <taxon>Candidatus Kentrum</taxon>
    </lineage>
</organism>
<reference evidence="3" key="1">
    <citation type="submission" date="2019-02" db="EMBL/GenBank/DDBJ databases">
        <authorList>
            <person name="Gruber-Vodicka R. H."/>
            <person name="Seah K. B. B."/>
        </authorList>
    </citation>
    <scope>NUCLEOTIDE SEQUENCE</scope>
    <source>
        <strain evidence="4">BECK_DK161</strain>
        <strain evidence="3">BECK_DK47</strain>
    </source>
</reference>
<protein>
    <recommendedName>
        <fullName evidence="2">Ribosomal silencing factor RsfS</fullName>
    </recommendedName>
</protein>